<evidence type="ECO:0000259" key="13">
    <source>
        <dbReference type="Pfam" id="PF00156"/>
    </source>
</evidence>
<evidence type="ECO:0000256" key="4">
    <source>
        <dbReference type="ARBA" id="ARBA00004659"/>
    </source>
</evidence>
<reference evidence="14 15" key="1">
    <citation type="submission" date="2014-11" db="EMBL/GenBank/DDBJ databases">
        <title>Draft genome sequence of Chelonobacter oris 1662T, associated with respiratory disease in Hermann's Tortoises.</title>
        <authorList>
            <person name="Kudirkiene E."/>
            <person name="Hansen M.J."/>
            <person name="Bojesen A.M."/>
        </authorList>
    </citation>
    <scope>NUCLEOTIDE SEQUENCE [LARGE SCALE GENOMIC DNA]</scope>
    <source>
        <strain evidence="14 15">1662</strain>
    </source>
</reference>
<dbReference type="NCBIfam" id="NF002634">
    <property type="entry name" value="PRK02304.1-3"/>
    <property type="match status" value="1"/>
</dbReference>
<sequence length="180" mass="19680">MSQTLELVKASIKSIPDYPKQGIIFRDITSLLEVPAAFQATVDLITEHYKDHGISKVVGTESRGFIFGAPVALALGLPFVLVRKPRKLPRETISQNYQLEYGEDTLEIHIDAITAEDNVLIIDDLLATGGTVEATVKLIRRLGGKVENAAFIISLPELGGAERLKKVGIDSYHLVSFDGH</sequence>
<dbReference type="FunFam" id="3.40.50.2020:FF:000004">
    <property type="entry name" value="Adenine phosphoribosyltransferase"/>
    <property type="match status" value="1"/>
</dbReference>
<dbReference type="OrthoDB" id="9803963at2"/>
<dbReference type="Gene3D" id="3.40.50.2020">
    <property type="match status" value="1"/>
</dbReference>
<keyword evidence="8 12" id="KW-0963">Cytoplasm</keyword>
<dbReference type="InterPro" id="IPR050120">
    <property type="entry name" value="Adenine_PRTase"/>
</dbReference>
<dbReference type="CDD" id="cd06223">
    <property type="entry name" value="PRTases_typeI"/>
    <property type="match status" value="1"/>
</dbReference>
<dbReference type="GO" id="GO:0005829">
    <property type="term" value="C:cytosol"/>
    <property type="evidence" value="ECO:0007669"/>
    <property type="project" value="TreeGrafter"/>
</dbReference>
<keyword evidence="9 12" id="KW-0328">Glycosyltransferase</keyword>
<dbReference type="InterPro" id="IPR000836">
    <property type="entry name" value="PRTase_dom"/>
</dbReference>
<dbReference type="SUPFAM" id="SSF53271">
    <property type="entry name" value="PRTase-like"/>
    <property type="match status" value="1"/>
</dbReference>
<dbReference type="GO" id="GO:0006166">
    <property type="term" value="P:purine ribonucleoside salvage"/>
    <property type="evidence" value="ECO:0007669"/>
    <property type="project" value="UniProtKB-UniRule"/>
</dbReference>
<evidence type="ECO:0000256" key="7">
    <source>
        <dbReference type="ARBA" id="ARBA00011893"/>
    </source>
</evidence>
<dbReference type="InterPro" id="IPR005764">
    <property type="entry name" value="Ade_phspho_trans"/>
</dbReference>
<dbReference type="InterPro" id="IPR029057">
    <property type="entry name" value="PRTase-like"/>
</dbReference>
<evidence type="ECO:0000256" key="9">
    <source>
        <dbReference type="ARBA" id="ARBA00022676"/>
    </source>
</evidence>
<evidence type="ECO:0000256" key="12">
    <source>
        <dbReference type="HAMAP-Rule" id="MF_00004"/>
    </source>
</evidence>
<organism evidence="14 15">
    <name type="scientific">Chelonobacter oris</name>
    <dbReference type="NCBI Taxonomy" id="505317"/>
    <lineage>
        <taxon>Bacteria</taxon>
        <taxon>Pseudomonadati</taxon>
        <taxon>Pseudomonadota</taxon>
        <taxon>Gammaproteobacteria</taxon>
        <taxon>Pasteurellales</taxon>
        <taxon>Pasteurellaceae</taxon>
        <taxon>Chelonobacter</taxon>
    </lineage>
</organism>
<dbReference type="AlphaFoldDB" id="A0A0A3ARV7"/>
<dbReference type="Proteomes" id="UP000030380">
    <property type="component" value="Unassembled WGS sequence"/>
</dbReference>
<dbReference type="PANTHER" id="PTHR11776:SF7">
    <property type="entry name" value="PHOSPHORIBOSYLTRANSFERASE DOMAIN-CONTAINING PROTEIN"/>
    <property type="match status" value="1"/>
</dbReference>
<evidence type="ECO:0000256" key="5">
    <source>
        <dbReference type="ARBA" id="ARBA00008391"/>
    </source>
</evidence>
<name>A0A0A3ARV7_9PAST</name>
<evidence type="ECO:0000313" key="14">
    <source>
        <dbReference type="EMBL" id="KGQ69825.1"/>
    </source>
</evidence>
<protein>
    <recommendedName>
        <fullName evidence="7 12">Adenine phosphoribosyltransferase</fullName>
        <shortName evidence="12">APRT</shortName>
        <ecNumber evidence="7 12">2.4.2.7</ecNumber>
    </recommendedName>
</protein>
<comment type="caution">
    <text evidence="14">The sequence shown here is derived from an EMBL/GenBank/DDBJ whole genome shotgun (WGS) entry which is preliminary data.</text>
</comment>
<dbReference type="EC" id="2.4.2.7" evidence="7 12"/>
<keyword evidence="11 12" id="KW-0660">Purine salvage</keyword>
<keyword evidence="10 12" id="KW-0808">Transferase</keyword>
<dbReference type="NCBIfam" id="TIGR01090">
    <property type="entry name" value="apt"/>
    <property type="match status" value="1"/>
</dbReference>
<dbReference type="NCBIfam" id="NF002636">
    <property type="entry name" value="PRK02304.1-5"/>
    <property type="match status" value="1"/>
</dbReference>
<dbReference type="RefSeq" id="WP_034616772.1">
    <property type="nucleotide sequence ID" value="NZ_JSUM01000014.1"/>
</dbReference>
<comment type="subcellular location">
    <subcellularLocation>
        <location evidence="3 12">Cytoplasm</location>
    </subcellularLocation>
</comment>
<keyword evidence="15" id="KW-1185">Reference proteome</keyword>
<dbReference type="UniPathway" id="UPA00588">
    <property type="reaction ID" value="UER00646"/>
</dbReference>
<evidence type="ECO:0000256" key="6">
    <source>
        <dbReference type="ARBA" id="ARBA00011738"/>
    </source>
</evidence>
<comment type="function">
    <text evidence="2 12">Catalyzes a salvage reaction resulting in the formation of AMP, that is energically less costly than de novo synthesis.</text>
</comment>
<comment type="subunit">
    <text evidence="6 12">Homodimer.</text>
</comment>
<dbReference type="GO" id="GO:0044209">
    <property type="term" value="P:AMP salvage"/>
    <property type="evidence" value="ECO:0007669"/>
    <property type="project" value="UniProtKB-UniRule"/>
</dbReference>
<dbReference type="GO" id="GO:0003999">
    <property type="term" value="F:adenine phosphoribosyltransferase activity"/>
    <property type="evidence" value="ECO:0007669"/>
    <property type="project" value="UniProtKB-UniRule"/>
</dbReference>
<gene>
    <name evidence="12" type="primary">apt</name>
    <name evidence="14" type="ORF">OA57_09305</name>
</gene>
<evidence type="ECO:0000256" key="2">
    <source>
        <dbReference type="ARBA" id="ARBA00003968"/>
    </source>
</evidence>
<dbReference type="STRING" id="505317.OA57_09305"/>
<comment type="catalytic activity">
    <reaction evidence="1 12">
        <text>AMP + diphosphate = 5-phospho-alpha-D-ribose 1-diphosphate + adenine</text>
        <dbReference type="Rhea" id="RHEA:16609"/>
        <dbReference type="ChEBI" id="CHEBI:16708"/>
        <dbReference type="ChEBI" id="CHEBI:33019"/>
        <dbReference type="ChEBI" id="CHEBI:58017"/>
        <dbReference type="ChEBI" id="CHEBI:456215"/>
        <dbReference type="EC" id="2.4.2.7"/>
    </reaction>
</comment>
<dbReference type="Pfam" id="PF00156">
    <property type="entry name" value="Pribosyltran"/>
    <property type="match status" value="1"/>
</dbReference>
<evidence type="ECO:0000256" key="1">
    <source>
        <dbReference type="ARBA" id="ARBA00000868"/>
    </source>
</evidence>
<comment type="similarity">
    <text evidence="5 12">Belongs to the purine/pyrimidine phosphoribosyltransferase family.</text>
</comment>
<evidence type="ECO:0000256" key="10">
    <source>
        <dbReference type="ARBA" id="ARBA00022679"/>
    </source>
</evidence>
<dbReference type="EMBL" id="JSUM01000014">
    <property type="protein sequence ID" value="KGQ69825.1"/>
    <property type="molecule type" value="Genomic_DNA"/>
</dbReference>
<dbReference type="GO" id="GO:0006168">
    <property type="term" value="P:adenine salvage"/>
    <property type="evidence" value="ECO:0007669"/>
    <property type="project" value="InterPro"/>
</dbReference>
<evidence type="ECO:0000256" key="3">
    <source>
        <dbReference type="ARBA" id="ARBA00004496"/>
    </source>
</evidence>
<evidence type="ECO:0000313" key="15">
    <source>
        <dbReference type="Proteomes" id="UP000030380"/>
    </source>
</evidence>
<proteinExistence type="inferred from homology"/>
<evidence type="ECO:0000256" key="11">
    <source>
        <dbReference type="ARBA" id="ARBA00022726"/>
    </source>
</evidence>
<comment type="pathway">
    <text evidence="4 12">Purine metabolism; AMP biosynthesis via salvage pathway; AMP from adenine: step 1/1.</text>
</comment>
<dbReference type="NCBIfam" id="NF002632">
    <property type="entry name" value="PRK02304.1-1"/>
    <property type="match status" value="1"/>
</dbReference>
<evidence type="ECO:0000256" key="8">
    <source>
        <dbReference type="ARBA" id="ARBA00022490"/>
    </source>
</evidence>
<accession>A0A0A3ARV7</accession>
<feature type="domain" description="Phosphoribosyltransferase" evidence="13">
    <location>
        <begin position="29"/>
        <end position="150"/>
    </location>
</feature>
<dbReference type="PANTHER" id="PTHR11776">
    <property type="entry name" value="ADENINE PHOSPHORIBOSYLTRANSFERASE"/>
    <property type="match status" value="1"/>
</dbReference>
<dbReference type="HAMAP" id="MF_00004">
    <property type="entry name" value="Aden_phosphoribosyltr"/>
    <property type="match status" value="1"/>
</dbReference>